<dbReference type="OrthoDB" id="424974at2759"/>
<dbReference type="HOGENOM" id="CLU_007340_4_1_1"/>
<sequence length="807" mass="90410">MSSAYPNFADVSPSVKRKRKSAALSCAECRRLKLRCSRVFPCSNCVKRGCSAICPEGSLTTGKGNRFVLANTEVLHDKIGQLANRVRHLEDALAESHSALTSDAHPLLVPELLRIKNPLEREKDEPLSTHDGGKEATEVIDAIGSLSISDHGRAAFFGKTANSWYLLQNEEGDEEHDANDNHEIPMPSDIPWLSHAFPFASTTAKLAENTRGTLLSFLPRASTTRNIADMYYKHAAFLYTPIPESEFHESIFLRIYHPDLVPDNGPANSHRLAVLFMVLALGTLMDLDKPSHSQESKQYYQLGRAALSLDSVFEEQSIISIQALFLMCHFMFLSDIEGPRWALMGLVVKLAQGIGLHRDSGKWNLESEETQKRRTLMWEIYTYDSWQSLTFGRPPSFALAHIDCQMAYDTTRNEAGEVEMSFAAWKHRFSSQCLSTVQDQAFGARTPSYKTIQQLDRQVREFYLPPSLQVPGFGNSKIGKEVEQPSIQLTMQRYLAFAIREITLFYMHRGFFARAVEDHPDDPLGSKYAPSVLAAYSSACSFVGLIESLYSQHPAITERMWFLFTHVFSCAIVLGAIATKNQMALAPSALSHLESANHLFEQVSENPRASKIIPIIQNLRRRAQSAIVEDKGRIMDSFRVNYFGSIKNEIDKLSSLGGMTRLVSRRKNSSHPSPGNDNRGSQSPTSISPTVNRSSSLPLKESTPPSALETFSPWQQNFGHFHHSPHSTPSYPPVPSMHEQGMYNGHTDAHMTPQYFTTYNNPSPPGMEEWYSQSNMMPVQSPVDGYYPAADHLNASWQSFVAQYKPV</sequence>
<evidence type="ECO:0000256" key="4">
    <source>
        <dbReference type="SAM" id="MobiDB-lite"/>
    </source>
</evidence>
<dbReference type="STRING" id="936435.F8Q2Z8"/>
<organism evidence="7">
    <name type="scientific">Serpula lacrymans var. lacrymans (strain S7.3)</name>
    <name type="common">Dry rot fungus</name>
    <dbReference type="NCBI Taxonomy" id="936435"/>
    <lineage>
        <taxon>Eukaryota</taxon>
        <taxon>Fungi</taxon>
        <taxon>Dikarya</taxon>
        <taxon>Basidiomycota</taxon>
        <taxon>Agaricomycotina</taxon>
        <taxon>Agaricomycetes</taxon>
        <taxon>Agaricomycetidae</taxon>
        <taxon>Boletales</taxon>
        <taxon>Coniophorineae</taxon>
        <taxon>Serpulaceae</taxon>
        <taxon>Serpula</taxon>
    </lineage>
</organism>
<keyword evidence="3" id="KW-0539">Nucleus</keyword>
<dbReference type="AlphaFoldDB" id="F8Q2Z8"/>
<dbReference type="PANTHER" id="PTHR31001">
    <property type="entry name" value="UNCHARACTERIZED TRANSCRIPTIONAL REGULATORY PROTEIN"/>
    <property type="match status" value="1"/>
</dbReference>
<dbReference type="InterPro" id="IPR007219">
    <property type="entry name" value="XnlR_reg_dom"/>
</dbReference>
<dbReference type="InterPro" id="IPR036864">
    <property type="entry name" value="Zn2-C6_fun-type_DNA-bd_sf"/>
</dbReference>
<dbReference type="eggNOG" id="ENOG502RYE1">
    <property type="taxonomic scope" value="Eukaryota"/>
</dbReference>
<accession>F8Q2Z8</accession>
<dbReference type="GO" id="GO:0006351">
    <property type="term" value="P:DNA-templated transcription"/>
    <property type="evidence" value="ECO:0007669"/>
    <property type="project" value="InterPro"/>
</dbReference>
<evidence type="ECO:0000259" key="5">
    <source>
        <dbReference type="PROSITE" id="PS50048"/>
    </source>
</evidence>
<dbReference type="Pfam" id="PF04082">
    <property type="entry name" value="Fungal_trans"/>
    <property type="match status" value="1"/>
</dbReference>
<dbReference type="SMART" id="SM00906">
    <property type="entry name" value="Fungal_trans"/>
    <property type="match status" value="1"/>
</dbReference>
<dbReference type="Proteomes" id="UP000008063">
    <property type="component" value="Unassembled WGS sequence"/>
</dbReference>
<dbReference type="InterPro" id="IPR050613">
    <property type="entry name" value="Sec_Metabolite_Reg"/>
</dbReference>
<evidence type="ECO:0000256" key="2">
    <source>
        <dbReference type="ARBA" id="ARBA00022723"/>
    </source>
</evidence>
<proteinExistence type="predicted"/>
<dbReference type="SMART" id="SM00066">
    <property type="entry name" value="GAL4"/>
    <property type="match status" value="1"/>
</dbReference>
<dbReference type="OMA" id="ITERMWF"/>
<name>F8Q2Z8_SERL3</name>
<dbReference type="CDD" id="cd12148">
    <property type="entry name" value="fungal_TF_MHR"/>
    <property type="match status" value="1"/>
</dbReference>
<dbReference type="GO" id="GO:0003677">
    <property type="term" value="F:DNA binding"/>
    <property type="evidence" value="ECO:0007669"/>
    <property type="project" value="InterPro"/>
</dbReference>
<dbReference type="GO" id="GO:0005634">
    <property type="term" value="C:nucleus"/>
    <property type="evidence" value="ECO:0007669"/>
    <property type="project" value="UniProtKB-SubCell"/>
</dbReference>
<gene>
    <name evidence="6" type="ORF">SERLA73DRAFT_110825</name>
</gene>
<dbReference type="PROSITE" id="PS50048">
    <property type="entry name" value="ZN2_CY6_FUNGAL_2"/>
    <property type="match status" value="1"/>
</dbReference>
<dbReference type="EMBL" id="GL945482">
    <property type="protein sequence ID" value="EGN97559.1"/>
    <property type="molecule type" value="Genomic_DNA"/>
</dbReference>
<evidence type="ECO:0000313" key="6">
    <source>
        <dbReference type="EMBL" id="EGN97559.1"/>
    </source>
</evidence>
<dbReference type="InterPro" id="IPR001138">
    <property type="entry name" value="Zn2Cys6_DnaBD"/>
</dbReference>
<keyword evidence="7" id="KW-1185">Reference proteome</keyword>
<evidence type="ECO:0000256" key="1">
    <source>
        <dbReference type="ARBA" id="ARBA00004123"/>
    </source>
</evidence>
<reference evidence="7" key="1">
    <citation type="journal article" date="2011" name="Science">
        <title>The plant cell wall-decomposing machinery underlies the functional diversity of forest fungi.</title>
        <authorList>
            <person name="Eastwood D.C."/>
            <person name="Floudas D."/>
            <person name="Binder M."/>
            <person name="Majcherczyk A."/>
            <person name="Schneider P."/>
            <person name="Aerts A."/>
            <person name="Asiegbu F.O."/>
            <person name="Baker S.E."/>
            <person name="Barry K."/>
            <person name="Bendiksby M."/>
            <person name="Blumentritt M."/>
            <person name="Coutinho P.M."/>
            <person name="Cullen D."/>
            <person name="de Vries R.P."/>
            <person name="Gathman A."/>
            <person name="Goodell B."/>
            <person name="Henrissat B."/>
            <person name="Ihrmark K."/>
            <person name="Kauserud H."/>
            <person name="Kohler A."/>
            <person name="LaButti K."/>
            <person name="Lapidus A."/>
            <person name="Lavin J.L."/>
            <person name="Lee Y.-H."/>
            <person name="Lindquist E."/>
            <person name="Lilly W."/>
            <person name="Lucas S."/>
            <person name="Morin E."/>
            <person name="Murat C."/>
            <person name="Oguiza J.A."/>
            <person name="Park J."/>
            <person name="Pisabarro A.G."/>
            <person name="Riley R."/>
            <person name="Rosling A."/>
            <person name="Salamov A."/>
            <person name="Schmidt O."/>
            <person name="Schmutz J."/>
            <person name="Skrede I."/>
            <person name="Stenlid J."/>
            <person name="Wiebenga A."/>
            <person name="Xie X."/>
            <person name="Kuees U."/>
            <person name="Hibbett D.S."/>
            <person name="Hoffmeister D."/>
            <person name="Hoegberg N."/>
            <person name="Martin F."/>
            <person name="Grigoriev I.V."/>
            <person name="Watkinson S.C."/>
        </authorList>
    </citation>
    <scope>NUCLEOTIDE SEQUENCE [LARGE SCALE GENOMIC DNA]</scope>
    <source>
        <strain evidence="7">strain S7.3</strain>
    </source>
</reference>
<feature type="region of interest" description="Disordered" evidence="4">
    <location>
        <begin position="664"/>
        <end position="740"/>
    </location>
</feature>
<dbReference type="InParanoid" id="F8Q2Z8"/>
<dbReference type="Pfam" id="PF00172">
    <property type="entry name" value="Zn_clus"/>
    <property type="match status" value="1"/>
</dbReference>
<feature type="domain" description="Zn(2)-C6 fungal-type" evidence="5">
    <location>
        <begin position="25"/>
        <end position="54"/>
    </location>
</feature>
<feature type="compositionally biased region" description="Polar residues" evidence="4">
    <location>
        <begin position="670"/>
        <end position="697"/>
    </location>
</feature>
<keyword evidence="2" id="KW-0479">Metal-binding</keyword>
<evidence type="ECO:0000313" key="7">
    <source>
        <dbReference type="Proteomes" id="UP000008063"/>
    </source>
</evidence>
<dbReference type="PANTHER" id="PTHR31001:SF56">
    <property type="entry name" value="ZN(2)-C6 FUNGAL-TYPE DOMAIN-CONTAINING PROTEIN"/>
    <property type="match status" value="1"/>
</dbReference>
<comment type="subcellular location">
    <subcellularLocation>
        <location evidence="1">Nucleus</location>
    </subcellularLocation>
</comment>
<dbReference type="Gene3D" id="4.10.240.10">
    <property type="entry name" value="Zn(2)-C6 fungal-type DNA-binding domain"/>
    <property type="match status" value="1"/>
</dbReference>
<dbReference type="GO" id="GO:0000981">
    <property type="term" value="F:DNA-binding transcription factor activity, RNA polymerase II-specific"/>
    <property type="evidence" value="ECO:0007669"/>
    <property type="project" value="InterPro"/>
</dbReference>
<dbReference type="PROSITE" id="PS00463">
    <property type="entry name" value="ZN2_CY6_FUNGAL_1"/>
    <property type="match status" value="1"/>
</dbReference>
<dbReference type="CDD" id="cd00067">
    <property type="entry name" value="GAL4"/>
    <property type="match status" value="1"/>
</dbReference>
<dbReference type="GO" id="GO:0008270">
    <property type="term" value="F:zinc ion binding"/>
    <property type="evidence" value="ECO:0007669"/>
    <property type="project" value="InterPro"/>
</dbReference>
<protein>
    <recommendedName>
        <fullName evidence="5">Zn(2)-C6 fungal-type domain-containing protein</fullName>
    </recommendedName>
</protein>
<dbReference type="SUPFAM" id="SSF57701">
    <property type="entry name" value="Zn2/Cys6 DNA-binding domain"/>
    <property type="match status" value="1"/>
</dbReference>
<evidence type="ECO:0000256" key="3">
    <source>
        <dbReference type="ARBA" id="ARBA00023242"/>
    </source>
</evidence>